<dbReference type="Proteomes" id="UP001143474">
    <property type="component" value="Unassembled WGS sequence"/>
</dbReference>
<protein>
    <submittedName>
        <fullName evidence="2">Uncharacterized protein</fullName>
    </submittedName>
</protein>
<evidence type="ECO:0000313" key="2">
    <source>
        <dbReference type="EMBL" id="GLK14743.1"/>
    </source>
</evidence>
<evidence type="ECO:0000256" key="1">
    <source>
        <dbReference type="SAM" id="MobiDB-lite"/>
    </source>
</evidence>
<accession>A0A9W6MI97</accession>
<reference evidence="2" key="1">
    <citation type="journal article" date="2014" name="Int. J. Syst. Evol. Microbiol.">
        <title>Complete genome sequence of Corynebacterium casei LMG S-19264T (=DSM 44701T), isolated from a smear-ripened cheese.</title>
        <authorList>
            <consortium name="US DOE Joint Genome Institute (JGI-PGF)"/>
            <person name="Walter F."/>
            <person name="Albersmeier A."/>
            <person name="Kalinowski J."/>
            <person name="Ruckert C."/>
        </authorList>
    </citation>
    <scope>NUCLEOTIDE SEQUENCE</scope>
    <source>
        <strain evidence="2">VKM Ac-2007</strain>
    </source>
</reference>
<dbReference type="AlphaFoldDB" id="A0A9W6MI97"/>
<name>A0A9W6MI97_9ACTN</name>
<dbReference type="EMBL" id="BSEV01000036">
    <property type="protein sequence ID" value="GLK14743.1"/>
    <property type="molecule type" value="Genomic_DNA"/>
</dbReference>
<keyword evidence="3" id="KW-1185">Reference proteome</keyword>
<feature type="compositionally biased region" description="Low complexity" evidence="1">
    <location>
        <begin position="1"/>
        <end position="11"/>
    </location>
</feature>
<reference evidence="2" key="2">
    <citation type="submission" date="2023-01" db="EMBL/GenBank/DDBJ databases">
        <authorList>
            <person name="Sun Q."/>
            <person name="Evtushenko L."/>
        </authorList>
    </citation>
    <scope>NUCLEOTIDE SEQUENCE</scope>
    <source>
        <strain evidence="2">VKM Ac-2007</strain>
    </source>
</reference>
<dbReference type="RefSeq" id="WP_271222975.1">
    <property type="nucleotide sequence ID" value="NZ_BAAAVD010000031.1"/>
</dbReference>
<evidence type="ECO:0000313" key="3">
    <source>
        <dbReference type="Proteomes" id="UP001143474"/>
    </source>
</evidence>
<feature type="region of interest" description="Disordered" evidence="1">
    <location>
        <begin position="1"/>
        <end position="25"/>
    </location>
</feature>
<sequence length="66" mass="7128">MRKTTLNNTAAGGAGEAEVTEEQRAGFAEARAACLNALEALTAHAWWSERQDRHGAWMALQKAATE</sequence>
<organism evidence="2 3">
    <name type="scientific">Streptosporangium carneum</name>
    <dbReference type="NCBI Taxonomy" id="47481"/>
    <lineage>
        <taxon>Bacteria</taxon>
        <taxon>Bacillati</taxon>
        <taxon>Actinomycetota</taxon>
        <taxon>Actinomycetes</taxon>
        <taxon>Streptosporangiales</taxon>
        <taxon>Streptosporangiaceae</taxon>
        <taxon>Streptosporangium</taxon>
    </lineage>
</organism>
<gene>
    <name evidence="2" type="ORF">GCM10017600_81550</name>
</gene>
<proteinExistence type="predicted"/>
<comment type="caution">
    <text evidence="2">The sequence shown here is derived from an EMBL/GenBank/DDBJ whole genome shotgun (WGS) entry which is preliminary data.</text>
</comment>